<evidence type="ECO:0000256" key="2">
    <source>
        <dbReference type="ARBA" id="ARBA00022980"/>
    </source>
</evidence>
<dbReference type="GO" id="GO:0005840">
    <property type="term" value="C:ribosome"/>
    <property type="evidence" value="ECO:0007669"/>
    <property type="project" value="UniProtKB-KW"/>
</dbReference>
<reference evidence="5" key="1">
    <citation type="submission" date="2022-10" db="EMBL/GenBank/DDBJ databases">
        <title>Determination and structural analysis of whole genome sequence of Sarocladium strictum F4-1.</title>
        <authorList>
            <person name="Hu L."/>
            <person name="Jiang Y."/>
        </authorList>
    </citation>
    <scope>NUCLEOTIDE SEQUENCE</scope>
    <source>
        <strain evidence="5">F4-1</strain>
    </source>
</reference>
<dbReference type="SUPFAM" id="SSF50104">
    <property type="entry name" value="Translation proteins SH3-like domain"/>
    <property type="match status" value="1"/>
</dbReference>
<dbReference type="GO" id="GO:0003723">
    <property type="term" value="F:RNA binding"/>
    <property type="evidence" value="ECO:0007669"/>
    <property type="project" value="InterPro"/>
</dbReference>
<dbReference type="Pfam" id="PF22682">
    <property type="entry name" value="Ribosomal_uL24m-like"/>
    <property type="match status" value="1"/>
</dbReference>
<dbReference type="InterPro" id="IPR008991">
    <property type="entry name" value="Translation_prot_SH3-like_sf"/>
</dbReference>
<dbReference type="PANTHER" id="PTHR12903">
    <property type="entry name" value="MITOCHONDRIAL RIBOSOMAL PROTEIN L24"/>
    <property type="match status" value="1"/>
</dbReference>
<organism evidence="5 6">
    <name type="scientific">Sarocladium strictum</name>
    <name type="common">Black bundle disease fungus</name>
    <name type="synonym">Acremonium strictum</name>
    <dbReference type="NCBI Taxonomy" id="5046"/>
    <lineage>
        <taxon>Eukaryota</taxon>
        <taxon>Fungi</taxon>
        <taxon>Dikarya</taxon>
        <taxon>Ascomycota</taxon>
        <taxon>Pezizomycotina</taxon>
        <taxon>Sordariomycetes</taxon>
        <taxon>Hypocreomycetidae</taxon>
        <taxon>Hypocreales</taxon>
        <taxon>Sarocladiaceae</taxon>
        <taxon>Sarocladium</taxon>
    </lineage>
</organism>
<comment type="caution">
    <text evidence="5">The sequence shown here is derived from an EMBL/GenBank/DDBJ whole genome shotgun (WGS) entry which is preliminary data.</text>
</comment>
<name>A0AA39L7F5_SARSR</name>
<evidence type="ECO:0000313" key="6">
    <source>
        <dbReference type="Proteomes" id="UP001175261"/>
    </source>
</evidence>
<dbReference type="EMBL" id="JAPDFR010000004">
    <property type="protein sequence ID" value="KAK0386928.1"/>
    <property type="molecule type" value="Genomic_DNA"/>
</dbReference>
<feature type="compositionally biased region" description="Polar residues" evidence="4">
    <location>
        <begin position="361"/>
        <end position="373"/>
    </location>
</feature>
<dbReference type="GO" id="GO:0003735">
    <property type="term" value="F:structural constituent of ribosome"/>
    <property type="evidence" value="ECO:0007669"/>
    <property type="project" value="InterPro"/>
</dbReference>
<feature type="compositionally biased region" description="Basic and acidic residues" evidence="4">
    <location>
        <begin position="21"/>
        <end position="33"/>
    </location>
</feature>
<dbReference type="GO" id="GO:1990904">
    <property type="term" value="C:ribonucleoprotein complex"/>
    <property type="evidence" value="ECO:0007669"/>
    <property type="project" value="UniProtKB-KW"/>
</dbReference>
<proteinExistence type="inferred from homology"/>
<evidence type="ECO:0000256" key="1">
    <source>
        <dbReference type="ARBA" id="ARBA00010618"/>
    </source>
</evidence>
<feature type="region of interest" description="Disordered" evidence="4">
    <location>
        <begin position="1"/>
        <end position="33"/>
    </location>
</feature>
<keyword evidence="6" id="KW-1185">Reference proteome</keyword>
<evidence type="ECO:0000256" key="4">
    <source>
        <dbReference type="SAM" id="MobiDB-lite"/>
    </source>
</evidence>
<keyword evidence="3" id="KW-0687">Ribonucleoprotein</keyword>
<sequence>MQKLAKRAAQAQRQAVRRAARIADENRRTEQNRARRYLKEANAEIRTNIHDARRARKEDWELGPLAPKRDLGFNGYGEVSTSRRDWSQNGQYKINPELAVKRCAWAGGVKQFCLAPGDRVVIVDGQEKGKIDRVKSVHPEDGFVLLEKLNRALETPPFPNMPLMSNPYPLAADAVRLVYPLKHPETGVIRDVIVNELKPIAPNMASRHMTLERWEHGNKWDRVALGVNVVIPWPEIEAPEYKTYDVDTARDLVEDRTFYYNLTTAPLPNGVIDELRGPYSRFRTRHEAWYIEKKEAEEAARKGLHRMHESMRTPLEELHAKRRAKNLAEGEPELSETMLEKIGQIMARNKAEALERAGMQEANSTTLPPSSAA</sequence>
<dbReference type="GO" id="GO:0006412">
    <property type="term" value="P:translation"/>
    <property type="evidence" value="ECO:0007669"/>
    <property type="project" value="InterPro"/>
</dbReference>
<evidence type="ECO:0000256" key="3">
    <source>
        <dbReference type="ARBA" id="ARBA00023274"/>
    </source>
</evidence>
<keyword evidence="2" id="KW-0689">Ribosomal protein</keyword>
<evidence type="ECO:0000313" key="5">
    <source>
        <dbReference type="EMBL" id="KAK0386928.1"/>
    </source>
</evidence>
<accession>A0AA39L7F5</accession>
<dbReference type="Gene3D" id="2.30.30.30">
    <property type="match status" value="1"/>
</dbReference>
<evidence type="ECO:0008006" key="7">
    <source>
        <dbReference type="Google" id="ProtNLM"/>
    </source>
</evidence>
<dbReference type="Proteomes" id="UP001175261">
    <property type="component" value="Unassembled WGS sequence"/>
</dbReference>
<protein>
    <recommendedName>
        <fullName evidence="7">KOW domain-containing protein</fullName>
    </recommendedName>
</protein>
<comment type="similarity">
    <text evidence="1">Belongs to the universal ribosomal protein uL24 family.</text>
</comment>
<dbReference type="AlphaFoldDB" id="A0AA39L7F5"/>
<feature type="region of interest" description="Disordered" evidence="4">
    <location>
        <begin position="353"/>
        <end position="373"/>
    </location>
</feature>
<dbReference type="InterPro" id="IPR003256">
    <property type="entry name" value="Ribosomal_uL24"/>
</dbReference>
<gene>
    <name evidence="5" type="ORF">NLU13_5241</name>
</gene>
<dbReference type="InterPro" id="IPR014722">
    <property type="entry name" value="Rib_uL2_dom2"/>
</dbReference>
<dbReference type="CDD" id="cd06089">
    <property type="entry name" value="KOW_RPL26"/>
    <property type="match status" value="1"/>
</dbReference>
<dbReference type="InterPro" id="IPR041988">
    <property type="entry name" value="Ribosomal_uL24_KOW"/>
</dbReference>